<evidence type="ECO:0000313" key="11">
    <source>
        <dbReference type="Proteomes" id="UP000521676"/>
    </source>
</evidence>
<reference evidence="10" key="2">
    <citation type="journal article" date="2024" name="Nature">
        <title>Anoxygenic phototroph of the Chloroflexota uses a type I reaction centre.</title>
        <authorList>
            <person name="Tsuji J.M."/>
            <person name="Shaw N.A."/>
            <person name="Nagashima S."/>
            <person name="Venkiteswaran J.J."/>
            <person name="Schiff S.L."/>
            <person name="Watanabe T."/>
            <person name="Fukui M."/>
            <person name="Hanada S."/>
            <person name="Tank M."/>
            <person name="Neufeld J.D."/>
        </authorList>
    </citation>
    <scope>NUCLEOTIDE SEQUENCE</scope>
    <source>
        <strain evidence="10">L227-S17</strain>
        <plasmid evidence="10 12">unnamed1</plasmid>
    </source>
</reference>
<keyword evidence="2" id="KW-1003">Cell membrane</keyword>
<feature type="transmembrane region" description="Helical" evidence="8">
    <location>
        <begin position="295"/>
        <end position="312"/>
    </location>
</feature>
<organism evidence="9 11">
    <name type="scientific">Candidatus Chlorohelix allophototropha</name>
    <dbReference type="NCBI Taxonomy" id="3003348"/>
    <lineage>
        <taxon>Bacteria</taxon>
        <taxon>Bacillati</taxon>
        <taxon>Chloroflexota</taxon>
        <taxon>Chloroflexia</taxon>
        <taxon>Candidatus Chloroheliales</taxon>
        <taxon>Candidatus Chloroheliaceae</taxon>
        <taxon>Candidatus Chlorohelix</taxon>
    </lineage>
</organism>
<evidence type="ECO:0000256" key="2">
    <source>
        <dbReference type="ARBA" id="ARBA00022475"/>
    </source>
</evidence>
<dbReference type="GO" id="GO:0009103">
    <property type="term" value="P:lipopolysaccharide biosynthetic process"/>
    <property type="evidence" value="ECO:0007669"/>
    <property type="project" value="UniProtKB-ARBA"/>
</dbReference>
<keyword evidence="10" id="KW-0614">Plasmid</keyword>
<dbReference type="Proteomes" id="UP001431572">
    <property type="component" value="Plasmid unnamed1"/>
</dbReference>
<evidence type="ECO:0000256" key="7">
    <source>
        <dbReference type="ARBA" id="ARBA00023136"/>
    </source>
</evidence>
<keyword evidence="4" id="KW-0808">Transferase</keyword>
<dbReference type="GO" id="GO:0005886">
    <property type="term" value="C:plasma membrane"/>
    <property type="evidence" value="ECO:0007669"/>
    <property type="project" value="UniProtKB-SubCell"/>
</dbReference>
<dbReference type="Proteomes" id="UP000521676">
    <property type="component" value="Unassembled WGS sequence"/>
</dbReference>
<dbReference type="GO" id="GO:0016763">
    <property type="term" value="F:pentosyltransferase activity"/>
    <property type="evidence" value="ECO:0007669"/>
    <property type="project" value="TreeGrafter"/>
</dbReference>
<dbReference type="RefSeq" id="WP_341472076.1">
    <property type="nucleotide sequence ID" value="NZ_CP128401.1"/>
</dbReference>
<dbReference type="AlphaFoldDB" id="A0A8T7M420"/>
<protein>
    <recommendedName>
        <fullName evidence="13">Glycosyltransferase RgtA/B/C/D-like domain-containing protein</fullName>
    </recommendedName>
</protein>
<feature type="transmembrane region" description="Helical" evidence="8">
    <location>
        <begin position="357"/>
        <end position="374"/>
    </location>
</feature>
<evidence type="ECO:0000313" key="9">
    <source>
        <dbReference type="EMBL" id="NWJ46816.1"/>
    </source>
</evidence>
<keyword evidence="12" id="KW-1185">Reference proteome</keyword>
<evidence type="ECO:0000256" key="1">
    <source>
        <dbReference type="ARBA" id="ARBA00004651"/>
    </source>
</evidence>
<sequence>MSKLQPRTYLIAFGGALTVALLFLLWAYLATPFGFPLDDAWIHQVFARNLFLHGEFSYNPGELASGSTAPLWTLLLVPSYLFNDTYMIWAYLLGIACLALTALEVYRVYGLLFGKGQDFAALVALIFTVFEWRLGWASVSGMETLLFAWLSMLVLRLSLSNAPVFWTGLAGGLLTLTRPEGIVLAGLVGLEAGRRIFANRSVQGKPLIVLSKTWGLMGLGLLLPLLPYALFNYSVSGSVLPNTFSAKTAFYTSDHNLLNALAYLLNAVVEICLRGGAIALFPGFVWLIARRSVRFNWLPLVWASALLLLYAWRLPVVYHHARYLMPLIPIFILYGVKGSGQLLQALRDSRFFRLARLLPGLAALLVFISLLTGAETYRFDVKYINDEQVRVGKWLHDNTPTGAIVATHDIGAIGYFSGRRIVDTAGLVTPAYIPIVLNQSEILKRVRADGVNYFAMLPTWYPSLNDLLELEGRKVFQPQETYLEKFDQKNMAVFKLKD</sequence>
<keyword evidence="7 8" id="KW-0472">Membrane</keyword>
<feature type="transmembrane region" description="Helical" evidence="8">
    <location>
        <begin position="9"/>
        <end position="29"/>
    </location>
</feature>
<dbReference type="PANTHER" id="PTHR33908:SF11">
    <property type="entry name" value="MEMBRANE PROTEIN"/>
    <property type="match status" value="1"/>
</dbReference>
<keyword evidence="6 8" id="KW-1133">Transmembrane helix</keyword>
<feature type="transmembrane region" description="Helical" evidence="8">
    <location>
        <begin position="213"/>
        <end position="231"/>
    </location>
</feature>
<reference evidence="9 11" key="1">
    <citation type="submission" date="2020-06" db="EMBL/GenBank/DDBJ databases">
        <title>Anoxygenic phototrophic Chloroflexota member uses a Type I reaction center.</title>
        <authorList>
            <person name="Tsuji J.M."/>
            <person name="Shaw N.A."/>
            <person name="Nagashima S."/>
            <person name="Venkiteswaran J."/>
            <person name="Schiff S.L."/>
            <person name="Hanada S."/>
            <person name="Tank M."/>
            <person name="Neufeld J.D."/>
        </authorList>
    </citation>
    <scope>NUCLEOTIDE SEQUENCE [LARGE SCALE GENOMIC DNA]</scope>
    <source>
        <strain evidence="9">L227-S17</strain>
    </source>
</reference>
<feature type="transmembrane region" description="Helical" evidence="8">
    <location>
        <begin position="318"/>
        <end position="336"/>
    </location>
</feature>
<feature type="transmembrane region" description="Helical" evidence="8">
    <location>
        <begin position="146"/>
        <end position="169"/>
    </location>
</feature>
<accession>A0A8T7M420</accession>
<name>A0A8T7M420_9CHLR</name>
<dbReference type="PANTHER" id="PTHR33908">
    <property type="entry name" value="MANNOSYLTRANSFERASE YKCB-RELATED"/>
    <property type="match status" value="1"/>
</dbReference>
<keyword evidence="3" id="KW-0328">Glycosyltransferase</keyword>
<proteinExistence type="predicted"/>
<dbReference type="InterPro" id="IPR050297">
    <property type="entry name" value="LipidA_mod_glycosyltrf_83"/>
</dbReference>
<evidence type="ECO:0000256" key="3">
    <source>
        <dbReference type="ARBA" id="ARBA00022676"/>
    </source>
</evidence>
<evidence type="ECO:0000256" key="5">
    <source>
        <dbReference type="ARBA" id="ARBA00022692"/>
    </source>
</evidence>
<gene>
    <name evidence="9" type="ORF">HXX08_13145</name>
    <name evidence="10" type="ORF">OZ401_004716</name>
</gene>
<evidence type="ECO:0000313" key="10">
    <source>
        <dbReference type="EMBL" id="WJW70199.1"/>
    </source>
</evidence>
<evidence type="ECO:0000256" key="8">
    <source>
        <dbReference type="SAM" id="Phobius"/>
    </source>
</evidence>
<evidence type="ECO:0000256" key="6">
    <source>
        <dbReference type="ARBA" id="ARBA00022989"/>
    </source>
</evidence>
<comment type="subcellular location">
    <subcellularLocation>
        <location evidence="1">Cell membrane</location>
        <topology evidence="1">Multi-pass membrane protein</topology>
    </subcellularLocation>
</comment>
<evidence type="ECO:0008006" key="13">
    <source>
        <dbReference type="Google" id="ProtNLM"/>
    </source>
</evidence>
<keyword evidence="5 8" id="KW-0812">Transmembrane</keyword>
<geneLocation type="plasmid" evidence="10 12">
    <name>unnamed1</name>
</geneLocation>
<evidence type="ECO:0000313" key="12">
    <source>
        <dbReference type="Proteomes" id="UP001431572"/>
    </source>
</evidence>
<feature type="transmembrane region" description="Helical" evidence="8">
    <location>
        <begin position="118"/>
        <end position="134"/>
    </location>
</feature>
<feature type="transmembrane region" description="Helical" evidence="8">
    <location>
        <begin position="86"/>
        <end position="106"/>
    </location>
</feature>
<feature type="transmembrane region" description="Helical" evidence="8">
    <location>
        <begin position="260"/>
        <end position="288"/>
    </location>
</feature>
<dbReference type="EMBL" id="CP128401">
    <property type="protein sequence ID" value="WJW70199.1"/>
    <property type="molecule type" value="Genomic_DNA"/>
</dbReference>
<dbReference type="EMBL" id="JACATZ010000001">
    <property type="protein sequence ID" value="NWJ46816.1"/>
    <property type="molecule type" value="Genomic_DNA"/>
</dbReference>
<evidence type="ECO:0000256" key="4">
    <source>
        <dbReference type="ARBA" id="ARBA00022679"/>
    </source>
</evidence>